<dbReference type="PANTHER" id="PTHR32522">
    <property type="match status" value="1"/>
</dbReference>
<dbReference type="EMBL" id="JABDHM010000039">
    <property type="protein sequence ID" value="KAF5221281.1"/>
    <property type="molecule type" value="Genomic_DNA"/>
</dbReference>
<feature type="transmembrane region" description="Helical" evidence="6">
    <location>
        <begin position="64"/>
        <end position="93"/>
    </location>
</feature>
<feature type="transmembrane region" description="Helical" evidence="6">
    <location>
        <begin position="539"/>
        <end position="558"/>
    </location>
</feature>
<evidence type="ECO:0000259" key="7">
    <source>
        <dbReference type="PROSITE" id="PS50928"/>
    </source>
</evidence>
<dbReference type="OMA" id="GYWIVRA"/>
<evidence type="ECO:0000256" key="3">
    <source>
        <dbReference type="ARBA" id="ARBA00022692"/>
    </source>
</evidence>
<keyword evidence="4 6" id="KW-1133">Transmembrane helix</keyword>
<dbReference type="VEuPathDB" id="TriTrypDB:C4B63_7g117"/>
<feature type="transmembrane region" description="Helical" evidence="6">
    <location>
        <begin position="570"/>
        <end position="591"/>
    </location>
</feature>
<feature type="transmembrane region" description="Helical" evidence="6">
    <location>
        <begin position="383"/>
        <end position="408"/>
    </location>
</feature>
<evidence type="ECO:0000256" key="5">
    <source>
        <dbReference type="ARBA" id="ARBA00023136"/>
    </source>
</evidence>
<reference evidence="8 11" key="2">
    <citation type="journal article" date="2019" name="Genome Biol. Evol.">
        <title>Nanopore Sequencing Significantly Improves Genome Assembly of the Protozoan Parasite Trypanosoma cruzi.</title>
        <authorList>
            <person name="Diaz-Viraque F."/>
            <person name="Pita S."/>
            <person name="Greif G."/>
            <person name="de Souza R.C.M."/>
            <person name="Iraola G."/>
            <person name="Robello C."/>
        </authorList>
    </citation>
    <scope>NUCLEOTIDE SEQUENCE [LARGE SCALE GENOMIC DNA]</scope>
    <source>
        <strain evidence="8 11">Berenice</strain>
    </source>
</reference>
<dbReference type="InterPro" id="IPR003838">
    <property type="entry name" value="ABC3_permease_C"/>
</dbReference>
<feature type="transmembrane region" description="Helical" evidence="6">
    <location>
        <begin position="1005"/>
        <end position="1033"/>
    </location>
</feature>
<evidence type="ECO:0000256" key="2">
    <source>
        <dbReference type="ARBA" id="ARBA00022475"/>
    </source>
</evidence>
<evidence type="ECO:0000313" key="8">
    <source>
        <dbReference type="EMBL" id="KAF5221281.1"/>
    </source>
</evidence>
<evidence type="ECO:0000256" key="1">
    <source>
        <dbReference type="ARBA" id="ARBA00004651"/>
    </source>
</evidence>
<dbReference type="VEuPathDB" id="TriTrypDB:Tc_MARK_414"/>
<comment type="caution">
    <text evidence="9">The sequence shown here is derived from an EMBL/GenBank/DDBJ whole genome shotgun (WGS) entry which is preliminary data.</text>
</comment>
<dbReference type="PROSITE" id="PS50928">
    <property type="entry name" value="ABC_TM1"/>
    <property type="match status" value="1"/>
</dbReference>
<dbReference type="VEuPathDB" id="TriTrypDB:BCY84_18974"/>
<keyword evidence="5 6" id="KW-0472">Membrane</keyword>
<reference evidence="9 10" key="1">
    <citation type="journal article" date="2018" name="Microb. Genom.">
        <title>Expanding an expanded genome: long-read sequencing of Trypanosoma cruzi.</title>
        <authorList>
            <person name="Berna L."/>
            <person name="Rodriguez M."/>
            <person name="Chiribao M.L."/>
            <person name="Parodi-Talice A."/>
            <person name="Pita S."/>
            <person name="Rijo G."/>
            <person name="Alvarez-Valin F."/>
            <person name="Robello C."/>
        </authorList>
    </citation>
    <scope>NUCLEOTIDE SEQUENCE [LARGE SCALE GENOMIC DNA]</scope>
    <source>
        <strain evidence="9 10">TCC</strain>
    </source>
</reference>
<feature type="domain" description="ABC transmembrane type-1" evidence="7">
    <location>
        <begin position="962"/>
        <end position="1044"/>
    </location>
</feature>
<dbReference type="VEuPathDB" id="TriTrypDB:C3747_130g30"/>
<dbReference type="EMBL" id="PRFC01000130">
    <property type="protein sequence ID" value="PWV05475.1"/>
    <property type="molecule type" value="Genomic_DNA"/>
</dbReference>
<dbReference type="GO" id="GO:0005886">
    <property type="term" value="C:plasma membrane"/>
    <property type="evidence" value="ECO:0007669"/>
    <property type="project" value="UniProtKB-SubCell"/>
</dbReference>
<feature type="transmembrane region" description="Helical" evidence="6">
    <location>
        <begin position="633"/>
        <end position="653"/>
    </location>
</feature>
<dbReference type="AlphaFoldDB" id="A0A2V2WAX5"/>
<dbReference type="GO" id="GO:0055085">
    <property type="term" value="P:transmembrane transport"/>
    <property type="evidence" value="ECO:0007669"/>
    <property type="project" value="InterPro"/>
</dbReference>
<dbReference type="VEuPathDB" id="TriTrypDB:TcG_02847"/>
<feature type="transmembrane region" description="Helical" evidence="6">
    <location>
        <begin position="440"/>
        <end position="462"/>
    </location>
</feature>
<gene>
    <name evidence="9" type="ORF">C3747_130g30</name>
    <name evidence="8" type="ORF">ECC02_005695</name>
</gene>
<dbReference type="VEuPathDB" id="TriTrypDB:ECC02_005695"/>
<feature type="transmembrane region" description="Helical" evidence="6">
    <location>
        <begin position="960"/>
        <end position="985"/>
    </location>
</feature>
<dbReference type="VEuPathDB" id="TriTrypDB:C4B63_7g116"/>
<protein>
    <recommendedName>
        <fullName evidence="7">ABC transmembrane type-1 domain-containing protein</fullName>
    </recommendedName>
</protein>
<evidence type="ECO:0000256" key="4">
    <source>
        <dbReference type="ARBA" id="ARBA00022989"/>
    </source>
</evidence>
<evidence type="ECO:0000256" key="6">
    <source>
        <dbReference type="SAM" id="Phobius"/>
    </source>
</evidence>
<dbReference type="VEuPathDB" id="TriTrypDB:TcBrA4_0123220"/>
<dbReference type="VEuPathDB" id="TriTrypDB:TcCL_ESM07717"/>
<dbReference type="VEuPathDB" id="TriTrypDB:TcCLB.506633.30"/>
<proteinExistence type="predicted"/>
<organism evidence="9 10">
    <name type="scientific">Trypanosoma cruzi</name>
    <dbReference type="NCBI Taxonomy" id="5693"/>
    <lineage>
        <taxon>Eukaryota</taxon>
        <taxon>Discoba</taxon>
        <taxon>Euglenozoa</taxon>
        <taxon>Kinetoplastea</taxon>
        <taxon>Metakinetoplastina</taxon>
        <taxon>Trypanosomatida</taxon>
        <taxon>Trypanosomatidae</taxon>
        <taxon>Trypanosoma</taxon>
        <taxon>Schizotrypanum</taxon>
    </lineage>
</organism>
<dbReference type="VEuPathDB" id="TriTrypDB:TcYC6_0089080"/>
<dbReference type="PANTHER" id="PTHR32522:SF3">
    <property type="entry name" value="ABC3 TRANSPORTER PERMEASE PROTEIN DOMAIN-CONTAINING PROTEIN"/>
    <property type="match status" value="1"/>
</dbReference>
<name>A0A2V2WAX5_TRYCR</name>
<dbReference type="InterPro" id="IPR000515">
    <property type="entry name" value="MetI-like"/>
</dbReference>
<accession>A0A2V2WAX5</accession>
<dbReference type="VEuPathDB" id="TriTrypDB:C4B63_7g118"/>
<keyword evidence="3 6" id="KW-0812">Transmembrane</keyword>
<evidence type="ECO:0000313" key="9">
    <source>
        <dbReference type="EMBL" id="PWV05475.1"/>
    </source>
</evidence>
<sequence length="1044" mass="117412">MAQTKDLGAVSDPNSILNVELEVKSESWMAFMRRLCAERKRICPMTAVFMKNALMNAKAHKVSYFISFFSVFLVVFLCVILMSTIFNLPIVFLRLGEVHNAKNDLAITTGGELHSASSLNYSIVEQIFPLTDPLRGYHSPRIRFGGYILKYSTCSGIKKPQDLWYDKKNELCFPGCLGEYCDGTETPALVFAINEERETRMGFGTSWKGRKLKKGEVILSIGVAAAANNTKVGDKVVLFASLGPPLHELFRSNPSLIRNTRTIVSLKVVDIVAPDRSKFDSDDFIVLDYDTFVSMVSEGFFPKHNQEDVKKFEESNPKSCATSIHFNLGPKERTNTYKNTDYATVRLRLSSWVSSIAEPLGFNQITVNTPILDFLYTVRFFSLFVELIVSIILLSLAFLSIMLIYSLLNLSIESQVYELGVRRMIGFSRGTLVFMLFTNAYAFTIPAWILGLIAGQVVFLGLRSVLRDIIGVNLPYIVPGQAFGWATLLGLLLPLFGALLPVINLLRQNLSEALNASRGRNVGVIYKIERGGYSRSINYMMFGIGTAFAAFGFLLHYFFPIGLMHMRLGLLFYIFFGILIGMLAGMVLLSLNFERTLQTVSSYIFFFWESAAVFRAFQNCLVAHRKRNRKTTLMYAFSLGFIIFITIAFQVQLRSFQHGIRRSMGAEVVVDFEGLDLFTFSRMSHFIKAALPQVSAVTYLSDTITAGFNIQNVSLYSPGRYQGVFINSLVAISPNYLDALNKDFLLVKKYNQQSRKYSISGAVYTAKRNQIIVSSSVFSTLQSRSLEDPEMLVTAIMTDAKKRSVENVRHAVKPSAVLDAAPQVSMTKFREMDGVVLTSYPSLTRFSGVEYLSVRSIKISTVSLRVPDSRYVNYVSRVMEKYLRRRRITKTSVRDDGRTAQYLGIADRTLGFFFIFVQVVTLAICFFSLLSSMTANISESTKEIGIYRCIGMTRFQIHRIFIWESFVVVIASGIVGIIVGLTIGYSMQLQNYLFTQLEIPFALPYTQLLIVLFMAIGAALLASYPPVAFLLHLPSITHILRRTT</sequence>
<dbReference type="VEuPathDB" id="TriTrypDB:TcCLB.508051.10"/>
<dbReference type="Proteomes" id="UP000583944">
    <property type="component" value="Unassembled WGS sequence"/>
</dbReference>
<dbReference type="Pfam" id="PF02687">
    <property type="entry name" value="FtsX"/>
    <property type="match status" value="2"/>
</dbReference>
<reference evidence="8" key="3">
    <citation type="submission" date="2020-04" db="EMBL/GenBank/DDBJ databases">
        <authorList>
            <person name="Diaz Viraque F."/>
        </authorList>
    </citation>
    <scope>NUCLEOTIDE SEQUENCE</scope>
    <source>
        <strain evidence="8">Berenice</strain>
    </source>
</reference>
<dbReference type="VEuPathDB" id="TriTrypDB:TCDM_04754"/>
<evidence type="ECO:0000313" key="11">
    <source>
        <dbReference type="Proteomes" id="UP000583944"/>
    </source>
</evidence>
<dbReference type="Proteomes" id="UP000246078">
    <property type="component" value="Unassembled WGS sequence"/>
</dbReference>
<feature type="transmembrane region" description="Helical" evidence="6">
    <location>
        <begin position="910"/>
        <end position="930"/>
    </location>
</feature>
<keyword evidence="2" id="KW-1003">Cell membrane</keyword>
<dbReference type="OrthoDB" id="2126250at2759"/>
<evidence type="ECO:0000313" key="10">
    <source>
        <dbReference type="Proteomes" id="UP000246078"/>
    </source>
</evidence>
<feature type="transmembrane region" description="Helical" evidence="6">
    <location>
        <begin position="482"/>
        <end position="503"/>
    </location>
</feature>
<comment type="subcellular location">
    <subcellularLocation>
        <location evidence="1">Cell membrane</location>
        <topology evidence="1">Multi-pass membrane protein</topology>
    </subcellularLocation>
</comment>
<dbReference type="VEuPathDB" id="TriTrypDB:TCSYLVIO_003898"/>